<sequence>MKNKPIAGMLLLMVSSFAVAQAHFPTPDGAASALTKAISAQDQRAMQDLLGDNWQDALPPEGIDPDAVDRFLRDWQVKHEIVLDGDVAHLAVGSSGWQLPVPLVKTAEGWRFDMKAGAEEIQTREIGRNELAAMEALHAYVDAQQSYYALNHRYAQNIVSTPGKKDGLYWPTAPGEAPSPLGPAFNPPQPGEGYHGYHFRILPAQDGFAMVAWPVSYGKTGIMSFIIDSHDKVYQRNLGADSQQQAQALSAFSTEPGWQPVAQ</sequence>
<dbReference type="InterPro" id="IPR021556">
    <property type="entry name" value="DUF2950"/>
</dbReference>
<evidence type="ECO:0000313" key="2">
    <source>
        <dbReference type="EMBL" id="VYU26818.1"/>
    </source>
</evidence>
<name>A0A6N3DHL6_9ENTR</name>
<dbReference type="EMBL" id="CACRTZ010000013">
    <property type="protein sequence ID" value="VYU26818.1"/>
    <property type="molecule type" value="Genomic_DNA"/>
</dbReference>
<evidence type="ECO:0000256" key="1">
    <source>
        <dbReference type="SAM" id="SignalP"/>
    </source>
</evidence>
<feature type="chain" id="PRO_5026720798" description="DUF2950 family protein" evidence="1">
    <location>
        <begin position="21"/>
        <end position="263"/>
    </location>
</feature>
<accession>A0A6N3DHL6</accession>
<reference evidence="2" key="1">
    <citation type="submission" date="2019-11" db="EMBL/GenBank/DDBJ databases">
        <authorList>
            <person name="Feng L."/>
        </authorList>
    </citation>
    <scope>NUCLEOTIDE SEQUENCE</scope>
    <source>
        <strain evidence="2">EMassiliensisLFYP7</strain>
    </source>
</reference>
<feature type="signal peptide" evidence="1">
    <location>
        <begin position="1"/>
        <end position="20"/>
    </location>
</feature>
<keyword evidence="1" id="KW-0732">Signal</keyword>
<dbReference type="AlphaFoldDB" id="A0A6N3DHL6"/>
<organism evidence="2">
    <name type="scientific">Phytobacter massiliensis</name>
    <dbReference type="NCBI Taxonomy" id="1485952"/>
    <lineage>
        <taxon>Bacteria</taxon>
        <taxon>Pseudomonadati</taxon>
        <taxon>Pseudomonadota</taxon>
        <taxon>Gammaproteobacteria</taxon>
        <taxon>Enterobacterales</taxon>
        <taxon>Enterobacteriaceae</taxon>
        <taxon>Phytobacter</taxon>
    </lineage>
</organism>
<evidence type="ECO:0008006" key="3">
    <source>
        <dbReference type="Google" id="ProtNLM"/>
    </source>
</evidence>
<gene>
    <name evidence="2" type="ORF">EMLFYP7_01846</name>
</gene>
<protein>
    <recommendedName>
        <fullName evidence="3">DUF2950 family protein</fullName>
    </recommendedName>
</protein>
<dbReference type="Pfam" id="PF11453">
    <property type="entry name" value="DUF2950"/>
    <property type="match status" value="2"/>
</dbReference>
<dbReference type="RefSeq" id="WP_156565922.1">
    <property type="nucleotide sequence ID" value="NZ_CACRTZ010000013.1"/>
</dbReference>
<proteinExistence type="predicted"/>